<keyword evidence="3" id="KW-0274">FAD</keyword>
<evidence type="ECO:0000256" key="3">
    <source>
        <dbReference type="ARBA" id="ARBA00022827"/>
    </source>
</evidence>
<dbReference type="GO" id="GO:0004497">
    <property type="term" value="F:monooxygenase activity"/>
    <property type="evidence" value="ECO:0007669"/>
    <property type="project" value="UniProtKB-KW"/>
</dbReference>
<dbReference type="PANTHER" id="PTHR43004:SF19">
    <property type="entry name" value="BINDING MONOOXYGENASE, PUTATIVE (JCVI)-RELATED"/>
    <property type="match status" value="1"/>
</dbReference>
<dbReference type="RefSeq" id="WP_305995274.1">
    <property type="nucleotide sequence ID" value="NZ_JAVALS010000001.1"/>
</dbReference>
<evidence type="ECO:0000259" key="4">
    <source>
        <dbReference type="Pfam" id="PF01494"/>
    </source>
</evidence>
<feature type="domain" description="FAD-binding" evidence="4">
    <location>
        <begin position="6"/>
        <end position="342"/>
    </location>
</feature>
<organism evidence="5 6">
    <name type="scientific">Arthrobacter horti</name>
    <dbReference type="NCBI Taxonomy" id="3068273"/>
    <lineage>
        <taxon>Bacteria</taxon>
        <taxon>Bacillati</taxon>
        <taxon>Actinomycetota</taxon>
        <taxon>Actinomycetes</taxon>
        <taxon>Micrococcales</taxon>
        <taxon>Micrococcaceae</taxon>
        <taxon>Arthrobacter</taxon>
    </lineage>
</organism>
<keyword evidence="2" id="KW-0285">Flavoprotein</keyword>
<sequence length="516" mass="56039">MDGHSTDVMIIGAGPTGLMLAVCLERLGVPFLIADHKHGPTIESRALALQARSLEIYDQLGLADRVLAGASAAPAIVPGFRDRPFATFSFRGLGGDLTPYPGIYVFEQSRNERLLVDALEEDGRGVLWGHRLEALERDAGGVTALLRDDDGAPARVRARYLVGADGASSAVRELSGIPFDGVTNPHTFYVADARGVQGLVPDCVNLRFSATDFLLTFPQGAPGRHRLIGVVRTDGGEEVSEESAHATLAREFGVRFDDTAWFSTYRVHHRVARRFRDGPVFLAGDAAHVHSPVGAQGMNTGLQDAHNLACALADVIHNGAAEDRLDGYQEDRRPVARTLVRSTDRLFGAVTADSPFSRFIRSEVLPRVAPVAGRILPRLAKRAGLFEYVSQIRIHYWMDPDARRRAHGRRGAVVGRRLPWNGDNFAALREFAWQLHVYGDADDAALERMGKESRLPVHHFDVLGNARLRAEASGAAGVVLLVRPDGFVAAARPLPASVADWAMHAPRAGGPRTRRG</sequence>
<accession>A0ABT9IL08</accession>
<keyword evidence="5" id="KW-0503">Monooxygenase</keyword>
<dbReference type="SUPFAM" id="SSF51905">
    <property type="entry name" value="FAD/NAD(P)-binding domain"/>
    <property type="match status" value="1"/>
</dbReference>
<dbReference type="PRINTS" id="PR00420">
    <property type="entry name" value="RNGMNOXGNASE"/>
</dbReference>
<dbReference type="Proteomes" id="UP001232725">
    <property type="component" value="Unassembled WGS sequence"/>
</dbReference>
<dbReference type="Pfam" id="PF01494">
    <property type="entry name" value="FAD_binding_3"/>
    <property type="match status" value="1"/>
</dbReference>
<comment type="cofactor">
    <cofactor evidence="1">
        <name>FAD</name>
        <dbReference type="ChEBI" id="CHEBI:57692"/>
    </cofactor>
</comment>
<evidence type="ECO:0000256" key="1">
    <source>
        <dbReference type="ARBA" id="ARBA00001974"/>
    </source>
</evidence>
<comment type="caution">
    <text evidence="5">The sequence shown here is derived from an EMBL/GenBank/DDBJ whole genome shotgun (WGS) entry which is preliminary data.</text>
</comment>
<gene>
    <name evidence="5" type="ORF">Q9R02_03690</name>
</gene>
<protein>
    <submittedName>
        <fullName evidence="5">FAD-dependent monooxygenase</fullName>
    </submittedName>
</protein>
<evidence type="ECO:0000256" key="2">
    <source>
        <dbReference type="ARBA" id="ARBA00022630"/>
    </source>
</evidence>
<dbReference type="EMBL" id="JAVALS010000001">
    <property type="protein sequence ID" value="MDP5226255.1"/>
    <property type="molecule type" value="Genomic_DNA"/>
</dbReference>
<evidence type="ECO:0000313" key="6">
    <source>
        <dbReference type="Proteomes" id="UP001232725"/>
    </source>
</evidence>
<dbReference type="InterPro" id="IPR050641">
    <property type="entry name" value="RIFMO-like"/>
</dbReference>
<keyword evidence="5" id="KW-0560">Oxidoreductase</keyword>
<dbReference type="PANTHER" id="PTHR43004">
    <property type="entry name" value="TRK SYSTEM POTASSIUM UPTAKE PROTEIN"/>
    <property type="match status" value="1"/>
</dbReference>
<reference evidence="5 6" key="1">
    <citation type="submission" date="2023-08" db="EMBL/GenBank/DDBJ databases">
        <title>Arthrobacter horti sp. nov., isolated from forest soil.</title>
        <authorList>
            <person name="Park M."/>
        </authorList>
    </citation>
    <scope>NUCLEOTIDE SEQUENCE [LARGE SCALE GENOMIC DNA]</scope>
    <source>
        <strain evidence="5 6">YJM1</strain>
    </source>
</reference>
<dbReference type="InterPro" id="IPR036188">
    <property type="entry name" value="FAD/NAD-bd_sf"/>
</dbReference>
<proteinExistence type="predicted"/>
<evidence type="ECO:0000313" key="5">
    <source>
        <dbReference type="EMBL" id="MDP5226255.1"/>
    </source>
</evidence>
<dbReference type="InterPro" id="IPR002938">
    <property type="entry name" value="FAD-bd"/>
</dbReference>
<name>A0ABT9IL08_9MICC</name>
<dbReference type="Gene3D" id="3.50.50.60">
    <property type="entry name" value="FAD/NAD(P)-binding domain"/>
    <property type="match status" value="1"/>
</dbReference>
<keyword evidence="6" id="KW-1185">Reference proteome</keyword>
<dbReference type="Gene3D" id="3.30.70.2450">
    <property type="match status" value="1"/>
</dbReference>